<accession>A0A3B1DSX6</accession>
<organism evidence="1">
    <name type="scientific">hydrothermal vent metagenome</name>
    <dbReference type="NCBI Taxonomy" id="652676"/>
    <lineage>
        <taxon>unclassified sequences</taxon>
        <taxon>metagenomes</taxon>
        <taxon>ecological metagenomes</taxon>
    </lineage>
</organism>
<dbReference type="PROSITE" id="PS51257">
    <property type="entry name" value="PROKAR_LIPOPROTEIN"/>
    <property type="match status" value="1"/>
</dbReference>
<name>A0A3B1DSX6_9ZZZZ</name>
<protein>
    <submittedName>
        <fullName evidence="1">Uncharacterized protein</fullName>
    </submittedName>
</protein>
<reference evidence="1" key="1">
    <citation type="submission" date="2018-06" db="EMBL/GenBank/DDBJ databases">
        <authorList>
            <person name="Zhirakovskaya E."/>
        </authorList>
    </citation>
    <scope>NUCLEOTIDE SEQUENCE</scope>
</reference>
<sequence>MNKKIYFVILCMLILTGCETLDGITRDAVNTTQNLRDIFQAGKTIGDVIK</sequence>
<evidence type="ECO:0000313" key="1">
    <source>
        <dbReference type="EMBL" id="VAX34925.1"/>
    </source>
</evidence>
<gene>
    <name evidence="1" type="ORF">MNBD_UNCLBAC01-1208</name>
</gene>
<proteinExistence type="predicted"/>
<dbReference type="EMBL" id="UOGJ01000019">
    <property type="protein sequence ID" value="VAX34925.1"/>
    <property type="molecule type" value="Genomic_DNA"/>
</dbReference>
<dbReference type="AlphaFoldDB" id="A0A3B1DSX6"/>